<feature type="DNA-binding region" description="HMG box" evidence="15">
    <location>
        <begin position="213"/>
        <end position="283"/>
    </location>
</feature>
<protein>
    <recommendedName>
        <fullName evidence="13">Protein pop-1</fullName>
    </recommendedName>
    <alternativeName>
        <fullName evidence="14">Posterior pharynx defect protein 1</fullName>
    </alternativeName>
</protein>
<feature type="compositionally biased region" description="Basic and acidic residues" evidence="16">
    <location>
        <begin position="268"/>
        <end position="279"/>
    </location>
</feature>
<dbReference type="PANTHER" id="PTHR10373">
    <property type="entry name" value="TRANSCRIPTION FACTOR 7 FAMILY MEMBER"/>
    <property type="match status" value="1"/>
</dbReference>
<feature type="compositionally biased region" description="Basic residues" evidence="16">
    <location>
        <begin position="291"/>
        <end position="300"/>
    </location>
</feature>
<feature type="region of interest" description="Disordered" evidence="16">
    <location>
        <begin position="343"/>
        <end position="379"/>
    </location>
</feature>
<evidence type="ECO:0000256" key="9">
    <source>
        <dbReference type="ARBA" id="ARBA00023125"/>
    </source>
</evidence>
<evidence type="ECO:0000256" key="3">
    <source>
        <dbReference type="ARBA" id="ARBA00006569"/>
    </source>
</evidence>
<evidence type="ECO:0000256" key="11">
    <source>
        <dbReference type="ARBA" id="ARBA00023163"/>
    </source>
</evidence>
<evidence type="ECO:0000256" key="16">
    <source>
        <dbReference type="SAM" id="MobiDB-lite"/>
    </source>
</evidence>
<dbReference type="EMBL" id="CP090891">
    <property type="protein sequence ID" value="ULU10216.1"/>
    <property type="molecule type" value="Genomic_DNA"/>
</dbReference>
<keyword evidence="9 15" id="KW-0238">DNA-binding</keyword>
<evidence type="ECO:0000256" key="13">
    <source>
        <dbReference type="ARBA" id="ARBA00069439"/>
    </source>
</evidence>
<comment type="similarity">
    <text evidence="3">Belongs to the TCF/LEF family.</text>
</comment>
<dbReference type="Gene3D" id="1.10.30.10">
    <property type="entry name" value="High mobility group box domain"/>
    <property type="match status" value="1"/>
</dbReference>
<dbReference type="PANTHER" id="PTHR10373:SF38">
    <property type="entry name" value="PROTEIN PANGOLIN, ISOFORM J"/>
    <property type="match status" value="1"/>
</dbReference>
<dbReference type="SMART" id="SM00398">
    <property type="entry name" value="HMG"/>
    <property type="match status" value="1"/>
</dbReference>
<feature type="domain" description="HMG box" evidence="17">
    <location>
        <begin position="213"/>
        <end position="283"/>
    </location>
</feature>
<dbReference type="SUPFAM" id="SSF47095">
    <property type="entry name" value="HMG-box"/>
    <property type="match status" value="1"/>
</dbReference>
<evidence type="ECO:0000256" key="7">
    <source>
        <dbReference type="ARBA" id="ARBA00022687"/>
    </source>
</evidence>
<keyword evidence="4" id="KW-0217">Developmental protein</keyword>
<name>A0AAE9IXM7_CAEBR</name>
<dbReference type="GO" id="GO:0016055">
    <property type="term" value="P:Wnt signaling pathway"/>
    <property type="evidence" value="ECO:0007669"/>
    <property type="project" value="UniProtKB-KW"/>
</dbReference>
<evidence type="ECO:0000256" key="10">
    <source>
        <dbReference type="ARBA" id="ARBA00023159"/>
    </source>
</evidence>
<dbReference type="InterPro" id="IPR009071">
    <property type="entry name" value="HMG_box_dom"/>
</dbReference>
<dbReference type="InterPro" id="IPR036910">
    <property type="entry name" value="HMG_box_dom_sf"/>
</dbReference>
<keyword evidence="8" id="KW-0805">Transcription regulation</keyword>
<keyword evidence="11" id="KW-0804">Transcription</keyword>
<evidence type="ECO:0000256" key="6">
    <source>
        <dbReference type="ARBA" id="ARBA00022553"/>
    </source>
</evidence>
<evidence type="ECO:0000313" key="18">
    <source>
        <dbReference type="EMBL" id="ULU10216.1"/>
    </source>
</evidence>
<keyword evidence="12 15" id="KW-0539">Nucleus</keyword>
<dbReference type="InterPro" id="IPR024940">
    <property type="entry name" value="TCF/LEF"/>
</dbReference>
<feature type="region of interest" description="Disordered" evidence="16">
    <location>
        <begin position="268"/>
        <end position="312"/>
    </location>
</feature>
<dbReference type="Proteomes" id="UP000827892">
    <property type="component" value="Chromosome I"/>
</dbReference>
<dbReference type="SMART" id="SM01366">
    <property type="entry name" value="c-clamp"/>
    <property type="match status" value="1"/>
</dbReference>
<evidence type="ECO:0000256" key="1">
    <source>
        <dbReference type="ARBA" id="ARBA00004123"/>
    </source>
</evidence>
<feature type="region of interest" description="Disordered" evidence="16">
    <location>
        <begin position="399"/>
        <end position="453"/>
    </location>
</feature>
<keyword evidence="10" id="KW-0010">Activator</keyword>
<evidence type="ECO:0000313" key="19">
    <source>
        <dbReference type="Proteomes" id="UP000827892"/>
    </source>
</evidence>
<dbReference type="Pfam" id="PF00505">
    <property type="entry name" value="HMG_box"/>
    <property type="match status" value="1"/>
</dbReference>
<dbReference type="GO" id="GO:0003677">
    <property type="term" value="F:DNA binding"/>
    <property type="evidence" value="ECO:0007669"/>
    <property type="project" value="UniProtKB-UniRule"/>
</dbReference>
<evidence type="ECO:0000256" key="5">
    <source>
        <dbReference type="ARBA" id="ARBA00022490"/>
    </source>
</evidence>
<comment type="subcellular location">
    <subcellularLocation>
        <location evidence="2">Cytoplasm</location>
    </subcellularLocation>
    <subcellularLocation>
        <location evidence="1">Nucleus</location>
    </subcellularLocation>
</comment>
<evidence type="ECO:0000256" key="14">
    <source>
        <dbReference type="ARBA" id="ARBA00082882"/>
    </source>
</evidence>
<dbReference type="GO" id="GO:0005737">
    <property type="term" value="C:cytoplasm"/>
    <property type="evidence" value="ECO:0007669"/>
    <property type="project" value="UniProtKB-SubCell"/>
</dbReference>
<feature type="compositionally biased region" description="Low complexity" evidence="16">
    <location>
        <begin position="399"/>
        <end position="414"/>
    </location>
</feature>
<dbReference type="AlphaFoldDB" id="A0AAE9IXM7"/>
<evidence type="ECO:0000256" key="8">
    <source>
        <dbReference type="ARBA" id="ARBA00023015"/>
    </source>
</evidence>
<evidence type="ECO:0000256" key="4">
    <source>
        <dbReference type="ARBA" id="ARBA00022473"/>
    </source>
</evidence>
<gene>
    <name evidence="18" type="ORF">L3Y34_014495</name>
</gene>
<reference evidence="18 19" key="1">
    <citation type="submission" date="2022-05" db="EMBL/GenBank/DDBJ databases">
        <title>Chromosome-level reference genomes for two strains of Caenorhabditis briggsae: an improved platform for comparative genomics.</title>
        <authorList>
            <person name="Stevens L."/>
            <person name="Andersen E.C."/>
        </authorList>
    </citation>
    <scope>NUCLEOTIDE SEQUENCE [LARGE SCALE GENOMIC DNA]</scope>
    <source>
        <strain evidence="18">QX1410_ONT</strain>
        <tissue evidence="18">Whole-organism</tissue>
    </source>
</reference>
<dbReference type="FunFam" id="1.10.30.10:FF:000059">
    <property type="entry name" value="Protein pop-1"/>
    <property type="match status" value="1"/>
</dbReference>
<feature type="compositionally biased region" description="Low complexity" evidence="16">
    <location>
        <begin position="360"/>
        <end position="379"/>
    </location>
</feature>
<evidence type="ECO:0000256" key="2">
    <source>
        <dbReference type="ARBA" id="ARBA00004496"/>
    </source>
</evidence>
<feature type="compositionally biased region" description="Acidic residues" evidence="16">
    <location>
        <begin position="423"/>
        <end position="434"/>
    </location>
</feature>
<sequence length="453" mass="50581">MIMKSMDIFFQISRMMADEELGDEVKVFRRDEDADDDPMISGETSEQQLADDKKDAVMEAELDGAGRVPLIGGLKAEIKAEPSPSFPMPSMLPCGPYSPFSGLPIMFPMVVPQYLSPNPNINMMNMMTMRAAMAGAPLSPAFPAMFSPNPLFPFPGVVAKQHLENTMPMHMRAGPLSSLNHMKMPPYMPHQMMPQHNERRGHGGGKVKKEDHIKKPLNAFMWYMKENRPKLLEEVGNDQKQSAELNKELGKRWHDLPKEEQQKYFEMAKKDRESHKEKYPQWSARENYAVNKKKPKRKRDKSVVSGSENNDQKKCRARFGVTNTSMWCKPCQRKKKCIYATDRSGSELNDGHDGRGTSGGCSSSSESSSPNNNQPMPMNAPQTVAAMHAMLMGMQIGQSAHLASSHSTGSSGTSPPVANPSDSESDVDEDEDIDPTITQQTQEYIMQESVCTL</sequence>
<organism evidence="18 19">
    <name type="scientific">Caenorhabditis briggsae</name>
    <dbReference type="NCBI Taxonomy" id="6238"/>
    <lineage>
        <taxon>Eukaryota</taxon>
        <taxon>Metazoa</taxon>
        <taxon>Ecdysozoa</taxon>
        <taxon>Nematoda</taxon>
        <taxon>Chromadorea</taxon>
        <taxon>Rhabditida</taxon>
        <taxon>Rhabditina</taxon>
        <taxon>Rhabditomorpha</taxon>
        <taxon>Rhabditoidea</taxon>
        <taxon>Rhabditidae</taxon>
        <taxon>Peloderinae</taxon>
        <taxon>Caenorhabditis</taxon>
    </lineage>
</organism>
<evidence type="ECO:0000256" key="12">
    <source>
        <dbReference type="ARBA" id="ARBA00023242"/>
    </source>
</evidence>
<keyword evidence="7" id="KW-0879">Wnt signaling pathway</keyword>
<keyword evidence="5" id="KW-0963">Cytoplasm</keyword>
<feature type="compositionally biased region" description="Polar residues" evidence="16">
    <location>
        <begin position="436"/>
        <end position="453"/>
    </location>
</feature>
<dbReference type="GO" id="GO:0005634">
    <property type="term" value="C:nucleus"/>
    <property type="evidence" value="ECO:0007669"/>
    <property type="project" value="UniProtKB-SubCell"/>
</dbReference>
<keyword evidence="6" id="KW-0597">Phosphoprotein</keyword>
<dbReference type="PROSITE" id="PS50118">
    <property type="entry name" value="HMG_BOX_2"/>
    <property type="match status" value="1"/>
</dbReference>
<evidence type="ECO:0000259" key="17">
    <source>
        <dbReference type="PROSITE" id="PS50118"/>
    </source>
</evidence>
<proteinExistence type="inferred from homology"/>
<accession>A0AAE9IXM7</accession>
<evidence type="ECO:0000256" key="15">
    <source>
        <dbReference type="PROSITE-ProRule" id="PRU00267"/>
    </source>
</evidence>